<dbReference type="PANTHER" id="PTHR30290">
    <property type="entry name" value="PERIPLASMIC BINDING COMPONENT OF ABC TRANSPORTER"/>
    <property type="match status" value="1"/>
</dbReference>
<evidence type="ECO:0000313" key="9">
    <source>
        <dbReference type="Proteomes" id="UP000694001"/>
    </source>
</evidence>
<gene>
    <name evidence="8" type="ORF">KO353_08455</name>
</gene>
<evidence type="ECO:0000256" key="2">
    <source>
        <dbReference type="ARBA" id="ARBA00005695"/>
    </source>
</evidence>
<dbReference type="InterPro" id="IPR000914">
    <property type="entry name" value="SBP_5_dom"/>
</dbReference>
<reference evidence="8" key="1">
    <citation type="submission" date="2021-06" db="EMBL/GenBank/DDBJ databases">
        <title>Elioraea tepida, sp. nov., a moderately thermophilic aerobic anoxygenic phototrophic bacterium isolated from an alkaline siliceous hot spring mat community in Yellowstone National Park, WY, USA.</title>
        <authorList>
            <person name="Saini M.K."/>
            <person name="Yoshida S."/>
            <person name="Sebastian A."/>
            <person name="Hirose S."/>
            <person name="Hara E."/>
            <person name="Tamaki H."/>
            <person name="Soulier N.T."/>
            <person name="Albert I."/>
            <person name="Hanada S."/>
            <person name="Bryant D.A."/>
            <person name="Tank M."/>
        </authorList>
    </citation>
    <scope>NUCLEOTIDE SEQUENCE</scope>
    <source>
        <strain evidence="8">MS-P2</strain>
    </source>
</reference>
<dbReference type="EMBL" id="CP076448">
    <property type="protein sequence ID" value="QXM26261.1"/>
    <property type="molecule type" value="Genomic_DNA"/>
</dbReference>
<evidence type="ECO:0000259" key="7">
    <source>
        <dbReference type="Pfam" id="PF00496"/>
    </source>
</evidence>
<keyword evidence="3" id="KW-0813">Transport</keyword>
<dbReference type="GO" id="GO:0015833">
    <property type="term" value="P:peptide transport"/>
    <property type="evidence" value="ECO:0007669"/>
    <property type="project" value="TreeGrafter"/>
</dbReference>
<comment type="similarity">
    <text evidence="2">Belongs to the bacterial solute-binding protein 5 family.</text>
</comment>
<keyword evidence="9" id="KW-1185">Reference proteome</keyword>
<dbReference type="Pfam" id="PF00496">
    <property type="entry name" value="SBP_bac_5"/>
    <property type="match status" value="1"/>
</dbReference>
<dbReference type="Proteomes" id="UP000694001">
    <property type="component" value="Chromosome"/>
</dbReference>
<organism evidence="8 9">
    <name type="scientific">Elioraea tepida</name>
    <dbReference type="NCBI Taxonomy" id="2843330"/>
    <lineage>
        <taxon>Bacteria</taxon>
        <taxon>Pseudomonadati</taxon>
        <taxon>Pseudomonadota</taxon>
        <taxon>Alphaproteobacteria</taxon>
        <taxon>Acetobacterales</taxon>
        <taxon>Elioraeaceae</taxon>
        <taxon>Elioraea</taxon>
    </lineage>
</organism>
<name>A0A975YL01_9PROT</name>
<comment type="subcellular location">
    <subcellularLocation>
        <location evidence="1">Periplasm</location>
    </subcellularLocation>
</comment>
<feature type="chain" id="PRO_5038067676" evidence="6">
    <location>
        <begin position="19"/>
        <end position="520"/>
    </location>
</feature>
<keyword evidence="4 6" id="KW-0732">Signal</keyword>
<evidence type="ECO:0000313" key="8">
    <source>
        <dbReference type="EMBL" id="QXM26261.1"/>
    </source>
</evidence>
<evidence type="ECO:0000256" key="6">
    <source>
        <dbReference type="SAM" id="SignalP"/>
    </source>
</evidence>
<dbReference type="InterPro" id="IPR039424">
    <property type="entry name" value="SBP_5"/>
</dbReference>
<evidence type="ECO:0000256" key="4">
    <source>
        <dbReference type="ARBA" id="ARBA00022729"/>
    </source>
</evidence>
<dbReference type="CDD" id="cd08498">
    <property type="entry name" value="PBP2_NikA_DppA_OppA_like_2"/>
    <property type="match status" value="1"/>
</dbReference>
<dbReference type="PIRSF" id="PIRSF002741">
    <property type="entry name" value="MppA"/>
    <property type="match status" value="1"/>
</dbReference>
<dbReference type="PANTHER" id="PTHR30290:SF9">
    <property type="entry name" value="OLIGOPEPTIDE-BINDING PROTEIN APPA"/>
    <property type="match status" value="1"/>
</dbReference>
<sequence>MASAAALVAMLASGPIAAKSFTWAFSSDVMTLDPHASNNTFTNAFVNNIYEGLTRHNAKIEIEPALAERWEIVSPTVWRFYLRRGVTFHDGSPFTADDVVFTWARMNTPGALVRRTIGPVTEVRKVDDHTVEFVTSQPYPVLLSSLTHFFVMSKAWSERNNATTSSNLSDRQESPASRMANGTGPFRLRLREADSRTVLEANPSWWDRPVHNLTEVTYQPIRSAATRTAALLSGAIDATVELPLQDIPRVEADPRLEVIQGPELRTIYFGFDQFRDELLYSDVKGRNPFKDIRVRQAIYQAIDVETIRRQIMRGQSWPAGMMASPFLTGAPQDLNQRLFPFDPEASRRLLAEAGYPEGFAVGLSCPNDRYVYDERICLAVIAMLGRVGIRVQPQIEPLNVWSRRVNQHDVSMFMLGHAGLPLADAWYVLSEVIQTKTDRTGGLNAGRYSNPRIDALTQEASRETDEAKRRALMREALDLERRDIAHVPLHQQPIVWAARRGIELAQAPDNRLRLWLVRMP</sequence>
<dbReference type="GO" id="GO:1904680">
    <property type="term" value="F:peptide transmembrane transporter activity"/>
    <property type="evidence" value="ECO:0007669"/>
    <property type="project" value="TreeGrafter"/>
</dbReference>
<dbReference type="AlphaFoldDB" id="A0A975YL01"/>
<dbReference type="KEGG" id="elio:KO353_08455"/>
<dbReference type="InterPro" id="IPR030678">
    <property type="entry name" value="Peptide/Ni-bd"/>
</dbReference>
<feature type="signal peptide" evidence="6">
    <location>
        <begin position="1"/>
        <end position="18"/>
    </location>
</feature>
<evidence type="ECO:0000256" key="1">
    <source>
        <dbReference type="ARBA" id="ARBA00004418"/>
    </source>
</evidence>
<protein>
    <submittedName>
        <fullName evidence="8">ABC transporter substrate-binding protein</fullName>
    </submittedName>
</protein>
<proteinExistence type="inferred from homology"/>
<feature type="region of interest" description="Disordered" evidence="5">
    <location>
        <begin position="161"/>
        <end position="183"/>
    </location>
</feature>
<accession>A0A975YL01</accession>
<feature type="domain" description="Solute-binding protein family 5" evidence="7">
    <location>
        <begin position="61"/>
        <end position="422"/>
    </location>
</feature>
<evidence type="ECO:0000256" key="3">
    <source>
        <dbReference type="ARBA" id="ARBA00022448"/>
    </source>
</evidence>
<evidence type="ECO:0000256" key="5">
    <source>
        <dbReference type="SAM" id="MobiDB-lite"/>
    </source>
</evidence>